<name>A0A3P8EAW1_9TREM</name>
<dbReference type="Proteomes" id="UP000277204">
    <property type="component" value="Unassembled WGS sequence"/>
</dbReference>
<protein>
    <submittedName>
        <fullName evidence="1">Uncharacterized protein</fullName>
    </submittedName>
</protein>
<gene>
    <name evidence="1" type="ORF">SMRZ_LOCUS13389</name>
</gene>
<proteinExistence type="predicted"/>
<dbReference type="EMBL" id="UZAI01009844">
    <property type="protein sequence ID" value="VDP05903.1"/>
    <property type="molecule type" value="Genomic_DNA"/>
</dbReference>
<reference evidence="1 2" key="1">
    <citation type="submission" date="2018-11" db="EMBL/GenBank/DDBJ databases">
        <authorList>
            <consortium name="Pathogen Informatics"/>
        </authorList>
    </citation>
    <scope>NUCLEOTIDE SEQUENCE [LARGE SCALE GENOMIC DNA]</scope>
    <source>
        <strain evidence="1 2">Zambia</strain>
    </source>
</reference>
<evidence type="ECO:0000313" key="2">
    <source>
        <dbReference type="Proteomes" id="UP000277204"/>
    </source>
</evidence>
<dbReference type="AlphaFoldDB" id="A0A3P8EAW1"/>
<sequence>MGSLIASFHAYLPSVVQHIFRILCIAVELTDVHGKQKALDAIYQGTDALINLVHEPIYRSTTSNYIYTASGLVLTFLSSWHEGTVNLPPDLLIIDECTKLENTTVLCLRLLSMIEQRIVKLNQPSYECFNHQKLLNSVSFYLYGFVRFSITL</sequence>
<accession>A0A3P8EAW1</accession>
<organism evidence="1 2">
    <name type="scientific">Schistosoma margrebowiei</name>
    <dbReference type="NCBI Taxonomy" id="48269"/>
    <lineage>
        <taxon>Eukaryota</taxon>
        <taxon>Metazoa</taxon>
        <taxon>Spiralia</taxon>
        <taxon>Lophotrochozoa</taxon>
        <taxon>Platyhelminthes</taxon>
        <taxon>Trematoda</taxon>
        <taxon>Digenea</taxon>
        <taxon>Strigeidida</taxon>
        <taxon>Schistosomatoidea</taxon>
        <taxon>Schistosomatidae</taxon>
        <taxon>Schistosoma</taxon>
    </lineage>
</organism>
<keyword evidence="2" id="KW-1185">Reference proteome</keyword>
<evidence type="ECO:0000313" key="1">
    <source>
        <dbReference type="EMBL" id="VDP05903.1"/>
    </source>
</evidence>